<keyword evidence="1" id="KW-0812">Transmembrane</keyword>
<reference evidence="2 3" key="1">
    <citation type="submission" date="2018-06" db="EMBL/GenBank/DDBJ databases">
        <authorList>
            <consortium name="Pathogen Informatics"/>
            <person name="Doyle S."/>
        </authorList>
    </citation>
    <scope>NUCLEOTIDE SEQUENCE [LARGE SCALE GENOMIC DNA]</scope>
    <source>
        <strain evidence="2 3">NCTC9117</strain>
    </source>
</reference>
<accession>A0A376YCU3</accession>
<keyword evidence="1" id="KW-1133">Transmembrane helix</keyword>
<evidence type="ECO:0000313" key="2">
    <source>
        <dbReference type="EMBL" id="STJ82333.1"/>
    </source>
</evidence>
<name>A0A376YCU3_ECOLX</name>
<evidence type="ECO:0000313" key="3">
    <source>
        <dbReference type="Proteomes" id="UP000254785"/>
    </source>
</evidence>
<evidence type="ECO:0000256" key="1">
    <source>
        <dbReference type="SAM" id="Phobius"/>
    </source>
</evidence>
<keyword evidence="1" id="KW-0472">Membrane</keyword>
<dbReference type="Proteomes" id="UP000254785">
    <property type="component" value="Unassembled WGS sequence"/>
</dbReference>
<sequence>MIVAMYWLLFFLTLEAYFGVFSFKRKGKINGKKKKQRC</sequence>
<dbReference type="EMBL" id="UGDC01000003">
    <property type="protein sequence ID" value="STJ82333.1"/>
    <property type="molecule type" value="Genomic_DNA"/>
</dbReference>
<protein>
    <submittedName>
        <fullName evidence="2">Uncharacterized protein</fullName>
    </submittedName>
</protein>
<organism evidence="2 3">
    <name type="scientific">Escherichia coli</name>
    <dbReference type="NCBI Taxonomy" id="562"/>
    <lineage>
        <taxon>Bacteria</taxon>
        <taxon>Pseudomonadati</taxon>
        <taxon>Pseudomonadota</taxon>
        <taxon>Gammaproteobacteria</taxon>
        <taxon>Enterobacterales</taxon>
        <taxon>Enterobacteriaceae</taxon>
        <taxon>Escherichia</taxon>
    </lineage>
</organism>
<gene>
    <name evidence="2" type="ORF">NCTC9117_04934</name>
</gene>
<feature type="transmembrane region" description="Helical" evidence="1">
    <location>
        <begin position="6"/>
        <end position="23"/>
    </location>
</feature>
<proteinExistence type="predicted"/>
<dbReference type="AlphaFoldDB" id="A0A376YCU3"/>